<comment type="function">
    <text evidence="12">Catalyzes the oxidation of 5,10-methylenetetrahydrofolate to 5,10-methenyltetrahydrofolate and then the hydrolysis of 5,10-methenyltetrahydrofolate to 10-formyltetrahydrofolate.</text>
</comment>
<dbReference type="PROSITE" id="PS00767">
    <property type="entry name" value="THF_DHG_CYH_2"/>
    <property type="match status" value="1"/>
</dbReference>
<evidence type="ECO:0000256" key="13">
    <source>
        <dbReference type="SAM" id="MobiDB-lite"/>
    </source>
</evidence>
<feature type="domain" description="Tetrahydrofolate dehydrogenase/cyclohydrolase catalytic" evidence="14">
    <location>
        <begin position="6"/>
        <end position="120"/>
    </location>
</feature>
<dbReference type="GO" id="GO:0004488">
    <property type="term" value="F:methylenetetrahydrofolate dehydrogenase (NADP+) activity"/>
    <property type="evidence" value="ECO:0007669"/>
    <property type="project" value="UniProtKB-UniRule"/>
</dbReference>
<evidence type="ECO:0000256" key="5">
    <source>
        <dbReference type="ARBA" id="ARBA00022755"/>
    </source>
</evidence>
<dbReference type="SUPFAM" id="SSF51735">
    <property type="entry name" value="NAD(P)-binding Rossmann-fold domains"/>
    <property type="match status" value="1"/>
</dbReference>
<evidence type="ECO:0000256" key="9">
    <source>
        <dbReference type="ARBA" id="ARBA00023102"/>
    </source>
</evidence>
<evidence type="ECO:0000256" key="4">
    <source>
        <dbReference type="ARBA" id="ARBA00022605"/>
    </source>
</evidence>
<evidence type="ECO:0000259" key="14">
    <source>
        <dbReference type="Pfam" id="PF00763"/>
    </source>
</evidence>
<dbReference type="GO" id="GO:0035999">
    <property type="term" value="P:tetrahydrofolate interconversion"/>
    <property type="evidence" value="ECO:0007669"/>
    <property type="project" value="UniProtKB-UniRule"/>
</dbReference>
<dbReference type="GO" id="GO:0000105">
    <property type="term" value="P:L-histidine biosynthetic process"/>
    <property type="evidence" value="ECO:0007669"/>
    <property type="project" value="UniProtKB-KW"/>
</dbReference>
<accession>A0A975F4T1</accession>
<dbReference type="Gene3D" id="3.40.50.10860">
    <property type="entry name" value="Leucine Dehydrogenase, chain A, domain 1"/>
    <property type="match status" value="1"/>
</dbReference>
<dbReference type="GO" id="GO:0004477">
    <property type="term" value="F:methenyltetrahydrofolate cyclohydrolase activity"/>
    <property type="evidence" value="ECO:0007669"/>
    <property type="project" value="UniProtKB-UniRule"/>
</dbReference>
<comment type="similarity">
    <text evidence="12">Belongs to the tetrahydrofolate dehydrogenase/cyclohydrolase family.</text>
</comment>
<protein>
    <recommendedName>
        <fullName evidence="12">Bifunctional protein FolD</fullName>
    </recommendedName>
    <domain>
        <recommendedName>
            <fullName evidence="12">Methylenetetrahydrofolate dehydrogenase</fullName>
            <ecNumber evidence="12">1.5.1.5</ecNumber>
        </recommendedName>
    </domain>
    <domain>
        <recommendedName>
            <fullName evidence="12">Methenyltetrahydrofolate cyclohydrolase</fullName>
            <ecNumber evidence="12">3.5.4.9</ecNumber>
        </recommendedName>
    </domain>
</protein>
<dbReference type="PANTHER" id="PTHR48099">
    <property type="entry name" value="C-1-TETRAHYDROFOLATE SYNTHASE, CYTOPLASMIC-RELATED"/>
    <property type="match status" value="1"/>
</dbReference>
<feature type="binding site" evidence="12">
    <location>
        <begin position="165"/>
        <end position="167"/>
    </location>
    <ligand>
        <name>NADP(+)</name>
        <dbReference type="ChEBI" id="CHEBI:58349"/>
    </ligand>
</feature>
<evidence type="ECO:0000256" key="11">
    <source>
        <dbReference type="ARBA" id="ARBA00023268"/>
    </source>
</evidence>
<dbReference type="CDD" id="cd01080">
    <property type="entry name" value="NAD_bind_m-THF_DH_Cyclohyd"/>
    <property type="match status" value="1"/>
</dbReference>
<comment type="subunit">
    <text evidence="2 12">Homodimer.</text>
</comment>
<dbReference type="SUPFAM" id="SSF53223">
    <property type="entry name" value="Aminoacid dehydrogenase-like, N-terminal domain"/>
    <property type="match status" value="1"/>
</dbReference>
<comment type="catalytic activity">
    <reaction evidence="12">
        <text>(6R)-5,10-methenyltetrahydrofolate + H2O = (6R)-10-formyltetrahydrofolate + H(+)</text>
        <dbReference type="Rhea" id="RHEA:23700"/>
        <dbReference type="ChEBI" id="CHEBI:15377"/>
        <dbReference type="ChEBI" id="CHEBI:15378"/>
        <dbReference type="ChEBI" id="CHEBI:57455"/>
        <dbReference type="ChEBI" id="CHEBI:195366"/>
        <dbReference type="EC" id="3.5.4.9"/>
    </reaction>
</comment>
<comment type="caution">
    <text evidence="12">Lacks conserved residue(s) required for the propagation of feature annotation.</text>
</comment>
<feature type="region of interest" description="Disordered" evidence="13">
    <location>
        <begin position="298"/>
        <end position="317"/>
    </location>
</feature>
<evidence type="ECO:0000313" key="16">
    <source>
        <dbReference type="EMBL" id="QTQ14659.1"/>
    </source>
</evidence>
<dbReference type="FunFam" id="3.40.50.720:FF:000189">
    <property type="entry name" value="Bifunctional protein FolD"/>
    <property type="match status" value="1"/>
</dbReference>
<dbReference type="InterPro" id="IPR020631">
    <property type="entry name" value="THF_DH/CycHdrlase_NAD-bd_dom"/>
</dbReference>
<dbReference type="GO" id="GO:0005829">
    <property type="term" value="C:cytosol"/>
    <property type="evidence" value="ECO:0007669"/>
    <property type="project" value="TreeGrafter"/>
</dbReference>
<dbReference type="RefSeq" id="WP_210119304.1">
    <property type="nucleotide sequence ID" value="NZ_CP054142.1"/>
</dbReference>
<comment type="pathway">
    <text evidence="1 12">One-carbon metabolism; tetrahydrofolate interconversion.</text>
</comment>
<evidence type="ECO:0000313" key="17">
    <source>
        <dbReference type="Proteomes" id="UP000671908"/>
    </source>
</evidence>
<dbReference type="InterPro" id="IPR020630">
    <property type="entry name" value="THF_DH/CycHdrlase_cat_dom"/>
</dbReference>
<dbReference type="KEGG" id="tpav:HRQ91_09410"/>
<dbReference type="PANTHER" id="PTHR48099:SF5">
    <property type="entry name" value="C-1-TETRAHYDROFOLATE SYNTHASE, CYTOPLASMIC"/>
    <property type="match status" value="1"/>
</dbReference>
<evidence type="ECO:0000256" key="1">
    <source>
        <dbReference type="ARBA" id="ARBA00004777"/>
    </source>
</evidence>
<keyword evidence="3 12" id="KW-0554">One-carbon metabolism</keyword>
<keyword evidence="10 12" id="KW-0486">Methionine biosynthesis</keyword>
<dbReference type="InterPro" id="IPR000672">
    <property type="entry name" value="THF_DH/CycHdrlase"/>
</dbReference>
<dbReference type="AlphaFoldDB" id="A0A975F4T1"/>
<dbReference type="InterPro" id="IPR036291">
    <property type="entry name" value="NAD(P)-bd_dom_sf"/>
</dbReference>
<organism evidence="16 17">
    <name type="scientific">Treponema parvum</name>
    <dbReference type="NCBI Taxonomy" id="138851"/>
    <lineage>
        <taxon>Bacteria</taxon>
        <taxon>Pseudomonadati</taxon>
        <taxon>Spirochaetota</taxon>
        <taxon>Spirochaetia</taxon>
        <taxon>Spirochaetales</taxon>
        <taxon>Treponemataceae</taxon>
        <taxon>Treponema</taxon>
    </lineage>
</organism>
<dbReference type="Pfam" id="PF02882">
    <property type="entry name" value="THF_DHG_CYH_C"/>
    <property type="match status" value="1"/>
</dbReference>
<evidence type="ECO:0000256" key="7">
    <source>
        <dbReference type="ARBA" id="ARBA00022857"/>
    </source>
</evidence>
<dbReference type="EMBL" id="CP054142">
    <property type="protein sequence ID" value="QTQ14659.1"/>
    <property type="molecule type" value="Genomic_DNA"/>
</dbReference>
<dbReference type="EC" id="1.5.1.5" evidence="12"/>
<reference evidence="16 17" key="1">
    <citation type="journal article" date="2021" name="Microbiol. Resour. Announc.">
        <title>Complete Genome Sequences of Three Human Oral Treponema parvum Isolates.</title>
        <authorList>
            <person name="Zeng H."/>
            <person name="Watt R.M."/>
        </authorList>
    </citation>
    <scope>NUCLEOTIDE SEQUENCE [LARGE SCALE GENOMIC DNA]</scope>
    <source>
        <strain evidence="16 17">ATCC 700770</strain>
    </source>
</reference>
<keyword evidence="5 12" id="KW-0658">Purine biosynthesis</keyword>
<sequence length="317" mass="33595">MSATVIDGKKIAEDIRADIGKKVLELKKRGIIPCLAVILVGSDPASVSYVTGKKKALVEAGMKDLSFRLQEDVPEHELLRLIKKLNEEKSVHGILVQLPLPVHISEEKVLLEISPEKDVDGFHPLNVGKMMIGKKAFLPCTPHGILVLLKKSGIKTDGAHAVVIGRSNIVGKPVSVLLTQKEYNCTVTICHTGTKNLSEITRSADILIAAAGKPLTVTADMVKSGAAVIDVGVNRIPDGSKKSGFRLTGDVDFERVKEVASYITPVPGGVGPMTIAMLLSNTLEAAQNVAVGTRETAQNAAAGADLKKTPPASPETL</sequence>
<dbReference type="PRINTS" id="PR00085">
    <property type="entry name" value="THFDHDRGNASE"/>
</dbReference>
<keyword evidence="8 12" id="KW-0560">Oxidoreductase</keyword>
<keyword evidence="17" id="KW-1185">Reference proteome</keyword>
<gene>
    <name evidence="12" type="primary">folD</name>
    <name evidence="16" type="ORF">HRQ91_09410</name>
</gene>
<feature type="domain" description="Tetrahydrofolate dehydrogenase/cyclohydrolase NAD(P)-binding" evidence="15">
    <location>
        <begin position="139"/>
        <end position="288"/>
    </location>
</feature>
<evidence type="ECO:0000256" key="3">
    <source>
        <dbReference type="ARBA" id="ARBA00022563"/>
    </source>
</evidence>
<proteinExistence type="inferred from homology"/>
<keyword evidence="9 12" id="KW-0368">Histidine biosynthesis</keyword>
<feature type="binding site" evidence="12">
    <location>
        <position position="233"/>
    </location>
    <ligand>
        <name>NADP(+)</name>
        <dbReference type="ChEBI" id="CHEBI:58349"/>
    </ligand>
</feature>
<evidence type="ECO:0000256" key="12">
    <source>
        <dbReference type="HAMAP-Rule" id="MF_01576"/>
    </source>
</evidence>
<name>A0A975F4T1_9SPIR</name>
<dbReference type="GO" id="GO:0006164">
    <property type="term" value="P:purine nucleotide biosynthetic process"/>
    <property type="evidence" value="ECO:0007669"/>
    <property type="project" value="UniProtKB-KW"/>
</dbReference>
<keyword evidence="11 12" id="KW-0511">Multifunctional enzyme</keyword>
<evidence type="ECO:0000256" key="6">
    <source>
        <dbReference type="ARBA" id="ARBA00022801"/>
    </source>
</evidence>
<dbReference type="HAMAP" id="MF_01576">
    <property type="entry name" value="THF_DHG_CYH"/>
    <property type="match status" value="1"/>
</dbReference>
<dbReference type="GO" id="GO:0009086">
    <property type="term" value="P:methionine biosynthetic process"/>
    <property type="evidence" value="ECO:0007669"/>
    <property type="project" value="UniProtKB-KW"/>
</dbReference>
<dbReference type="InterPro" id="IPR020867">
    <property type="entry name" value="THF_DH/CycHdrlase_CS"/>
</dbReference>
<comment type="catalytic activity">
    <reaction evidence="12">
        <text>(6R)-5,10-methylene-5,6,7,8-tetrahydrofolate + NADP(+) = (6R)-5,10-methenyltetrahydrofolate + NADPH</text>
        <dbReference type="Rhea" id="RHEA:22812"/>
        <dbReference type="ChEBI" id="CHEBI:15636"/>
        <dbReference type="ChEBI" id="CHEBI:57455"/>
        <dbReference type="ChEBI" id="CHEBI:57783"/>
        <dbReference type="ChEBI" id="CHEBI:58349"/>
        <dbReference type="EC" id="1.5.1.5"/>
    </reaction>
</comment>
<dbReference type="InterPro" id="IPR046346">
    <property type="entry name" value="Aminoacid_DH-like_N_sf"/>
</dbReference>
<dbReference type="Gene3D" id="3.40.50.720">
    <property type="entry name" value="NAD(P)-binding Rossmann-like Domain"/>
    <property type="match status" value="1"/>
</dbReference>
<evidence type="ECO:0000256" key="10">
    <source>
        <dbReference type="ARBA" id="ARBA00023167"/>
    </source>
</evidence>
<dbReference type="FunFam" id="3.40.50.10860:FF:000005">
    <property type="entry name" value="C-1-tetrahydrofolate synthase, cytoplasmic, putative"/>
    <property type="match status" value="1"/>
</dbReference>
<dbReference type="Pfam" id="PF00763">
    <property type="entry name" value="THF_DHG_CYH"/>
    <property type="match status" value="1"/>
</dbReference>
<keyword evidence="4 12" id="KW-0028">Amino-acid biosynthesis</keyword>
<dbReference type="Proteomes" id="UP000671908">
    <property type="component" value="Chromosome"/>
</dbReference>
<keyword evidence="6 12" id="KW-0378">Hydrolase</keyword>
<dbReference type="EC" id="3.5.4.9" evidence="12"/>
<evidence type="ECO:0000256" key="2">
    <source>
        <dbReference type="ARBA" id="ARBA00011738"/>
    </source>
</evidence>
<keyword evidence="7 12" id="KW-0521">NADP</keyword>
<evidence type="ECO:0000259" key="15">
    <source>
        <dbReference type="Pfam" id="PF02882"/>
    </source>
</evidence>
<evidence type="ECO:0000256" key="8">
    <source>
        <dbReference type="ARBA" id="ARBA00023002"/>
    </source>
</evidence>